<protein>
    <submittedName>
        <fullName evidence="2">Rhodanese domain-containing protein</fullName>
    </submittedName>
</protein>
<dbReference type="InterPro" id="IPR001763">
    <property type="entry name" value="Rhodanese-like_dom"/>
</dbReference>
<dbReference type="InterPro" id="IPR036873">
    <property type="entry name" value="Rhodanese-like_dom_sf"/>
</dbReference>
<evidence type="ECO:0000313" key="2">
    <source>
        <dbReference type="EMBL" id="KAI1614618.1"/>
    </source>
</evidence>
<dbReference type="GO" id="GO:0004792">
    <property type="term" value="F:thiosulfate-cyanide sulfurtransferase activity"/>
    <property type="evidence" value="ECO:0007669"/>
    <property type="project" value="TreeGrafter"/>
</dbReference>
<sequence length="138" mass="15244">MTTPEPPPGSQSIEQILASARSELKRLTPKEAYEKLTGNRDPPAILVDIRPAAQRAAKGEIEGSLIIERNVLEWRFDPQSKTRLPIADRYDHNIIVLCQEGYTSSLAAKALRDIGLKNSTDVVGGIRDWQEAGLPTKL</sequence>
<gene>
    <name evidence="2" type="ORF">EDD36DRAFT_436471</name>
</gene>
<feature type="domain" description="Rhodanese" evidence="1">
    <location>
        <begin position="40"/>
        <end position="138"/>
    </location>
</feature>
<dbReference type="AlphaFoldDB" id="A0AAN6IEM5"/>
<comment type="caution">
    <text evidence="2">The sequence shown here is derived from an EMBL/GenBank/DDBJ whole genome shotgun (WGS) entry which is preliminary data.</text>
</comment>
<dbReference type="SMART" id="SM00450">
    <property type="entry name" value="RHOD"/>
    <property type="match status" value="1"/>
</dbReference>
<dbReference type="PANTHER" id="PTHR44086">
    <property type="entry name" value="THIOSULFATE SULFURTRANSFERASE RDL2, MITOCHONDRIAL-RELATED"/>
    <property type="match status" value="1"/>
</dbReference>
<evidence type="ECO:0000259" key="1">
    <source>
        <dbReference type="PROSITE" id="PS50206"/>
    </source>
</evidence>
<accession>A0AAN6IEM5</accession>
<organism evidence="2 3">
    <name type="scientific">Exophiala viscosa</name>
    <dbReference type="NCBI Taxonomy" id="2486360"/>
    <lineage>
        <taxon>Eukaryota</taxon>
        <taxon>Fungi</taxon>
        <taxon>Dikarya</taxon>
        <taxon>Ascomycota</taxon>
        <taxon>Pezizomycotina</taxon>
        <taxon>Eurotiomycetes</taxon>
        <taxon>Chaetothyriomycetidae</taxon>
        <taxon>Chaetothyriales</taxon>
        <taxon>Herpotrichiellaceae</taxon>
        <taxon>Exophiala</taxon>
    </lineage>
</organism>
<dbReference type="Proteomes" id="UP001203852">
    <property type="component" value="Unassembled WGS sequence"/>
</dbReference>
<dbReference type="SUPFAM" id="SSF52821">
    <property type="entry name" value="Rhodanese/Cell cycle control phosphatase"/>
    <property type="match status" value="1"/>
</dbReference>
<name>A0AAN6IEM5_9EURO</name>
<proteinExistence type="predicted"/>
<keyword evidence="3" id="KW-1185">Reference proteome</keyword>
<dbReference type="PROSITE" id="PS50206">
    <property type="entry name" value="RHODANESE_3"/>
    <property type="match status" value="1"/>
</dbReference>
<reference evidence="2" key="1">
    <citation type="journal article" date="2022" name="bioRxiv">
        <title>Deciphering the potential niche of two novel black yeast fungi from a biological soil crust based on their genomes, phenotypes, and melanin regulation.</title>
        <authorList>
            <consortium name="DOE Joint Genome Institute"/>
            <person name="Carr E.C."/>
            <person name="Barton Q."/>
            <person name="Grambo S."/>
            <person name="Sullivan M."/>
            <person name="Renfro C.M."/>
            <person name="Kuo A."/>
            <person name="Pangilinan J."/>
            <person name="Lipzen A."/>
            <person name="Keymanesh K."/>
            <person name="Savage E."/>
            <person name="Barry K."/>
            <person name="Grigoriev I.V."/>
            <person name="Riekhof W.R."/>
            <person name="Harris S.S."/>
        </authorList>
    </citation>
    <scope>NUCLEOTIDE SEQUENCE</scope>
    <source>
        <strain evidence="2">JF 03-4F</strain>
    </source>
</reference>
<dbReference type="Pfam" id="PF00581">
    <property type="entry name" value="Rhodanese"/>
    <property type="match status" value="1"/>
</dbReference>
<dbReference type="Gene3D" id="3.40.250.10">
    <property type="entry name" value="Rhodanese-like domain"/>
    <property type="match status" value="1"/>
</dbReference>
<evidence type="ECO:0000313" key="3">
    <source>
        <dbReference type="Proteomes" id="UP001203852"/>
    </source>
</evidence>
<dbReference type="PANTHER" id="PTHR44086:SF10">
    <property type="entry name" value="THIOSULFATE SULFURTRANSFERASE_RHODANESE-LIKE DOMAIN-CONTAINING PROTEIN 3"/>
    <property type="match status" value="1"/>
</dbReference>
<dbReference type="EMBL" id="MU404353">
    <property type="protein sequence ID" value="KAI1614618.1"/>
    <property type="molecule type" value="Genomic_DNA"/>
</dbReference>